<gene>
    <name evidence="1" type="ORF">TM448A05235_0006</name>
</gene>
<proteinExistence type="predicted"/>
<organism evidence="1">
    <name type="scientific">viral metagenome</name>
    <dbReference type="NCBI Taxonomy" id="1070528"/>
    <lineage>
        <taxon>unclassified sequences</taxon>
        <taxon>metagenomes</taxon>
        <taxon>organismal metagenomes</taxon>
    </lineage>
</organism>
<name>A0A6H2A2V5_9ZZZZ</name>
<reference evidence="1" key="1">
    <citation type="submission" date="2020-03" db="EMBL/GenBank/DDBJ databases">
        <title>The deep terrestrial virosphere.</title>
        <authorList>
            <person name="Holmfeldt K."/>
            <person name="Nilsson E."/>
            <person name="Simone D."/>
            <person name="Lopez-Fernandez M."/>
            <person name="Wu X."/>
            <person name="de Brujin I."/>
            <person name="Lundin D."/>
            <person name="Andersson A."/>
            <person name="Bertilsson S."/>
            <person name="Dopson M."/>
        </authorList>
    </citation>
    <scope>NUCLEOTIDE SEQUENCE</scope>
    <source>
        <strain evidence="1">TM448A05235</strain>
    </source>
</reference>
<sequence>MTSDTARKCDYQIEPCTTGDHCVCCDVFKQAVYPTVGIMGRMWLIEAKRRAGGFDEEGGN</sequence>
<evidence type="ECO:0000313" key="1">
    <source>
        <dbReference type="EMBL" id="QJA54526.1"/>
    </source>
</evidence>
<dbReference type="AlphaFoldDB" id="A0A6H2A2V5"/>
<protein>
    <submittedName>
        <fullName evidence="1">Uncharacterized protein</fullName>
    </submittedName>
</protein>
<accession>A0A6H2A2V5</accession>
<dbReference type="EMBL" id="MT144514">
    <property type="protein sequence ID" value="QJA54526.1"/>
    <property type="molecule type" value="Genomic_DNA"/>
</dbReference>